<feature type="transmembrane region" description="Helical" evidence="12">
    <location>
        <begin position="555"/>
        <end position="574"/>
    </location>
</feature>
<organism evidence="15 16">
    <name type="scientific">Pichia kudriavzevii</name>
    <name type="common">Yeast</name>
    <name type="synonym">Issatchenkia orientalis</name>
    <dbReference type="NCBI Taxonomy" id="4909"/>
    <lineage>
        <taxon>Eukaryota</taxon>
        <taxon>Fungi</taxon>
        <taxon>Dikarya</taxon>
        <taxon>Ascomycota</taxon>
        <taxon>Saccharomycotina</taxon>
        <taxon>Pichiomycetes</taxon>
        <taxon>Pichiales</taxon>
        <taxon>Pichiaceae</taxon>
        <taxon>Pichia</taxon>
    </lineage>
</organism>
<dbReference type="PANTHER" id="PTHR23072:SF0">
    <property type="entry name" value="GPI ETHANOLAMINE PHOSPHATE TRANSFERASE 2"/>
    <property type="match status" value="1"/>
</dbReference>
<name>A0A1Z8JIK7_PICKU</name>
<keyword evidence="5 12" id="KW-0337">GPI-anchor biosynthesis</keyword>
<evidence type="ECO:0000313" key="15">
    <source>
        <dbReference type="EMBL" id="OUT20424.1"/>
    </source>
</evidence>
<evidence type="ECO:0000256" key="3">
    <source>
        <dbReference type="ARBA" id="ARBA00005315"/>
    </source>
</evidence>
<dbReference type="GO" id="GO:0006506">
    <property type="term" value="P:GPI anchor biosynthetic process"/>
    <property type="evidence" value="ECO:0007669"/>
    <property type="project" value="UniProtKB-UniPathway"/>
</dbReference>
<protein>
    <recommendedName>
        <fullName evidence="4 12">GPI ethanolamine phosphate transferase 2</fullName>
    </recommendedName>
</protein>
<feature type="transmembrane region" description="Helical" evidence="12">
    <location>
        <begin position="747"/>
        <end position="769"/>
    </location>
</feature>
<feature type="transmembrane region" description="Helical" evidence="12">
    <location>
        <begin position="407"/>
        <end position="429"/>
    </location>
</feature>
<keyword evidence="10 12" id="KW-0472">Membrane</keyword>
<dbReference type="GO" id="GO:0005789">
    <property type="term" value="C:endoplasmic reticulum membrane"/>
    <property type="evidence" value="ECO:0007669"/>
    <property type="project" value="UniProtKB-SubCell"/>
</dbReference>
<feature type="signal peptide" evidence="13">
    <location>
        <begin position="1"/>
        <end position="23"/>
    </location>
</feature>
<keyword evidence="6 12" id="KW-0808">Transferase</keyword>
<feature type="transmembrane region" description="Helical" evidence="12">
    <location>
        <begin position="659"/>
        <end position="687"/>
    </location>
</feature>
<comment type="pathway">
    <text evidence="2 12">Glycolipid biosynthesis; glycosylphosphatidylinositol-anchor biosynthesis.</text>
</comment>
<evidence type="ECO:0000256" key="5">
    <source>
        <dbReference type="ARBA" id="ARBA00022502"/>
    </source>
</evidence>
<dbReference type="Pfam" id="PF19316">
    <property type="entry name" value="PIGO_PIGG"/>
    <property type="match status" value="1"/>
</dbReference>
<dbReference type="EMBL" id="NHMM01000008">
    <property type="protein sequence ID" value="OUT20424.1"/>
    <property type="molecule type" value="Genomic_DNA"/>
</dbReference>
<feature type="chain" id="PRO_5012712717" description="GPI ethanolamine phosphate transferase 2" evidence="13">
    <location>
        <begin position="24"/>
        <end position="850"/>
    </location>
</feature>
<evidence type="ECO:0000256" key="13">
    <source>
        <dbReference type="SAM" id="SignalP"/>
    </source>
</evidence>
<dbReference type="AlphaFoldDB" id="A0A1Z8JIK7"/>
<dbReference type="InterPro" id="IPR039527">
    <property type="entry name" value="PIGG/GPI7"/>
</dbReference>
<dbReference type="InterPro" id="IPR037674">
    <property type="entry name" value="PIG-G_N"/>
</dbReference>
<keyword evidence="9 12" id="KW-1133">Transmembrane helix</keyword>
<evidence type="ECO:0000256" key="8">
    <source>
        <dbReference type="ARBA" id="ARBA00022824"/>
    </source>
</evidence>
<dbReference type="CDD" id="cd16024">
    <property type="entry name" value="GPI_EPT_2"/>
    <property type="match status" value="1"/>
</dbReference>
<evidence type="ECO:0000256" key="10">
    <source>
        <dbReference type="ARBA" id="ARBA00023136"/>
    </source>
</evidence>
<evidence type="ECO:0000256" key="11">
    <source>
        <dbReference type="ARBA" id="ARBA00023180"/>
    </source>
</evidence>
<comment type="caution">
    <text evidence="15">The sequence shown here is derived from an EMBL/GenBank/DDBJ whole genome shotgun (WGS) entry which is preliminary data.</text>
</comment>
<dbReference type="InterPro" id="IPR002591">
    <property type="entry name" value="Phosphodiest/P_Trfase"/>
</dbReference>
<dbReference type="Pfam" id="PF01663">
    <property type="entry name" value="Phosphodiest"/>
    <property type="match status" value="1"/>
</dbReference>
<feature type="transmembrane region" description="Helical" evidence="12">
    <location>
        <begin position="620"/>
        <end position="638"/>
    </location>
</feature>
<evidence type="ECO:0000313" key="16">
    <source>
        <dbReference type="Proteomes" id="UP000195871"/>
    </source>
</evidence>
<feature type="transmembrane region" description="Helical" evidence="12">
    <location>
        <begin position="436"/>
        <end position="456"/>
    </location>
</feature>
<evidence type="ECO:0000256" key="1">
    <source>
        <dbReference type="ARBA" id="ARBA00004477"/>
    </source>
</evidence>
<dbReference type="Gene3D" id="3.40.720.10">
    <property type="entry name" value="Alkaline Phosphatase, subunit A"/>
    <property type="match status" value="2"/>
</dbReference>
<keyword evidence="8 12" id="KW-0256">Endoplasmic reticulum</keyword>
<proteinExistence type="inferred from homology"/>
<dbReference type="SUPFAM" id="SSF53649">
    <property type="entry name" value="Alkaline phosphatase-like"/>
    <property type="match status" value="1"/>
</dbReference>
<comment type="function">
    <text evidence="12">Ethanolamine phosphate transferase involved in glycosylphosphatidylinositol-anchor biosynthesis. Transfers ethanolamine phosphate to the GPI second mannose.</text>
</comment>
<feature type="domain" description="GPI ethanolamine phosphate transferase 2 C-terminal" evidence="14">
    <location>
        <begin position="400"/>
        <end position="844"/>
    </location>
</feature>
<feature type="transmembrane region" description="Helical" evidence="12">
    <location>
        <begin position="484"/>
        <end position="502"/>
    </location>
</feature>
<keyword evidence="11" id="KW-0325">Glycoprotein</keyword>
<dbReference type="InterPro" id="IPR045687">
    <property type="entry name" value="PIGG/GPI7_C"/>
</dbReference>
<gene>
    <name evidence="15" type="ORF">CAS74_004674</name>
</gene>
<keyword evidence="13" id="KW-0732">Signal</keyword>
<dbReference type="VEuPathDB" id="FungiDB:C5L36_0B10860"/>
<evidence type="ECO:0000256" key="6">
    <source>
        <dbReference type="ARBA" id="ARBA00022679"/>
    </source>
</evidence>
<accession>A0A1Z8JIK7</accession>
<evidence type="ECO:0000256" key="9">
    <source>
        <dbReference type="ARBA" id="ARBA00022989"/>
    </source>
</evidence>
<feature type="transmembrane region" description="Helical" evidence="12">
    <location>
        <begin position="532"/>
        <end position="548"/>
    </location>
</feature>
<dbReference type="InterPro" id="IPR017850">
    <property type="entry name" value="Alkaline_phosphatase_core_sf"/>
</dbReference>
<evidence type="ECO:0000256" key="4">
    <source>
        <dbReference type="ARBA" id="ARBA00020830"/>
    </source>
</evidence>
<feature type="transmembrane region" description="Helical" evidence="12">
    <location>
        <begin position="824"/>
        <end position="849"/>
    </location>
</feature>
<comment type="similarity">
    <text evidence="3 12">Belongs to the PIGG/PIGN/PIGO family. PIGG subfamily.</text>
</comment>
<evidence type="ECO:0000256" key="2">
    <source>
        <dbReference type="ARBA" id="ARBA00004687"/>
    </source>
</evidence>
<comment type="subcellular location">
    <subcellularLocation>
        <location evidence="1 12">Endoplasmic reticulum membrane</location>
        <topology evidence="1 12">Multi-pass membrane protein</topology>
    </subcellularLocation>
</comment>
<dbReference type="UniPathway" id="UPA00196"/>
<dbReference type="Proteomes" id="UP000195871">
    <property type="component" value="Unassembled WGS sequence"/>
</dbReference>
<sequence>MRFLLLFGLLLLQLVSYLLFCKGFFPTKVLLTPAEVDEYRTREPQGYVEPQPQFDQVVVMVIDALRADFLFSNKSRMSFAHNLLNTGYGIGFTAFSNPPTVTLPRLKGITTGSTPNFIDAVLNIAEDDTSSSLGDQDSWIKQMFINGWKINMFGDDTWHKLFPNYFAKTEGTASFYVSDFTIVDNNVTRHLDFELSDEGKMHWDCLILHYLGLDHIGHRGGPDSSNMPEKQKEMDHIIERIFNEVTLKNPNSLFIVMGDHGMNDVGNHGGSSTAETSAALMFVSQKFKKNKPDTHQHAPIMWNDNYDYFSRIDQIDLVPTLSELIGISVPINNLGAFIPHLLDLYQTEEEKRNILIKNALQLKVLLDKSHKMISSFPKKSIPELLEYIQDAKYELSKTSSAYNYFEIYAGLSGYFALTIIAFVLFGLYFKRRFSVAFLDVVFFVTYSANFIASSFVEEEHHMWWFFTSLFVLYIVMKHLRSSHISWFSVITMMVGLRLLKAWNNSGQKYNMKSNMKLSTYINQMSPKTGPNVYGGLLFLTFLTMNIFVNVHMAEGIYTHIFQVLFTMLSLPIGASKMLSFLTEAYDINNEALNMPGWSNRFISTLSELTQLTDVNKINNFIFSVLQLVWLSALIIQLIQPSISKYIFKNRRSTSHYLSNILAIFSFILISQTNYANVPIFFILFFILNGFKAISPNSTTNSNIFNLFTLLMQNLTFFQFGSTNSLSSVDLTNSFNGLTSYNMFLSGLLTYTCNWAGPIFWTVAHLYMTFSKVPQEKVQAVKWKLLYDRLIFNFVFYSTSGLLLLVCAYHLRFHLFIWTVFSPKILYFLSWLICNLVFDFGLSTVIVAFYV</sequence>
<keyword evidence="7 12" id="KW-0812">Transmembrane</keyword>
<feature type="transmembrane region" description="Helical" evidence="12">
    <location>
        <begin position="789"/>
        <end position="812"/>
    </location>
</feature>
<evidence type="ECO:0000256" key="12">
    <source>
        <dbReference type="RuleBase" id="RU367106"/>
    </source>
</evidence>
<dbReference type="GO" id="GO:0051267">
    <property type="term" value="F:CP2 mannose-ethanolamine phosphotransferase activity"/>
    <property type="evidence" value="ECO:0007669"/>
    <property type="project" value="TreeGrafter"/>
</dbReference>
<dbReference type="PANTHER" id="PTHR23072">
    <property type="entry name" value="PHOSPHATIDYLINOSITOL GLYCAN-RELATED"/>
    <property type="match status" value="1"/>
</dbReference>
<evidence type="ECO:0000256" key="7">
    <source>
        <dbReference type="ARBA" id="ARBA00022692"/>
    </source>
</evidence>
<reference evidence="15 16" key="1">
    <citation type="submission" date="2017-05" db="EMBL/GenBank/DDBJ databases">
        <title>The Genome Sequence of Candida krusei Ckrusei653.</title>
        <authorList>
            <person name="Cuomo C."/>
            <person name="Forche A."/>
            <person name="Young S."/>
            <person name="Abouelleil A."/>
            <person name="Cao P."/>
            <person name="Chapman S."/>
            <person name="Cusick C."/>
            <person name="Shea T."/>
            <person name="Nusbaum C."/>
            <person name="Birren B."/>
        </authorList>
    </citation>
    <scope>NUCLEOTIDE SEQUENCE [LARGE SCALE GENOMIC DNA]</scope>
    <source>
        <strain evidence="15 16">Ckrusei653</strain>
    </source>
</reference>
<evidence type="ECO:0000259" key="14">
    <source>
        <dbReference type="Pfam" id="PF19316"/>
    </source>
</evidence>